<keyword evidence="4" id="KW-1185">Reference proteome</keyword>
<dbReference type="SUPFAM" id="SSF56524">
    <property type="entry name" value="Oxidoreductase molybdopterin-binding domain"/>
    <property type="match status" value="1"/>
</dbReference>
<feature type="transmembrane region" description="Helical" evidence="1">
    <location>
        <begin position="138"/>
        <end position="155"/>
    </location>
</feature>
<evidence type="ECO:0000259" key="2">
    <source>
        <dbReference type="Pfam" id="PF00174"/>
    </source>
</evidence>
<evidence type="ECO:0000256" key="1">
    <source>
        <dbReference type="SAM" id="Phobius"/>
    </source>
</evidence>
<dbReference type="GO" id="GO:0043546">
    <property type="term" value="F:molybdopterin cofactor binding"/>
    <property type="evidence" value="ECO:0007669"/>
    <property type="project" value="TreeGrafter"/>
</dbReference>
<keyword evidence="1" id="KW-0472">Membrane</keyword>
<dbReference type="InterPro" id="IPR036374">
    <property type="entry name" value="OxRdtase_Mopterin-bd_sf"/>
</dbReference>
<evidence type="ECO:0000313" key="3">
    <source>
        <dbReference type="EMBL" id="ABU60210.1"/>
    </source>
</evidence>
<dbReference type="eggNOG" id="COG2041">
    <property type="taxonomic scope" value="Bacteria"/>
</dbReference>
<dbReference type="Gene3D" id="3.90.420.10">
    <property type="entry name" value="Oxidoreductase, molybdopterin-binding domain"/>
    <property type="match status" value="1"/>
</dbReference>
<dbReference type="GO" id="GO:0008482">
    <property type="term" value="F:sulfite oxidase activity"/>
    <property type="evidence" value="ECO:0007669"/>
    <property type="project" value="TreeGrafter"/>
</dbReference>
<dbReference type="Pfam" id="PF00174">
    <property type="entry name" value="Oxidored_molyb"/>
    <property type="match status" value="1"/>
</dbReference>
<keyword evidence="1" id="KW-1133">Transmembrane helix</keyword>
<dbReference type="RefSeq" id="WP_012122631.1">
    <property type="nucleotide sequence ID" value="NC_009767.1"/>
</dbReference>
<feature type="transmembrane region" description="Helical" evidence="1">
    <location>
        <begin position="104"/>
        <end position="126"/>
    </location>
</feature>
<gene>
    <name evidence="3" type="ordered locus">Rcas_4179</name>
</gene>
<dbReference type="Proteomes" id="UP000000263">
    <property type="component" value="Chromosome"/>
</dbReference>
<dbReference type="HOGENOM" id="CLU_047202_0_0_0"/>
<dbReference type="KEGG" id="rca:Rcas_4179"/>
<dbReference type="STRING" id="383372.Rcas_4179"/>
<dbReference type="GO" id="GO:0020037">
    <property type="term" value="F:heme binding"/>
    <property type="evidence" value="ECO:0007669"/>
    <property type="project" value="TreeGrafter"/>
</dbReference>
<dbReference type="PANTHER" id="PTHR19372">
    <property type="entry name" value="SULFITE REDUCTASE"/>
    <property type="match status" value="1"/>
</dbReference>
<dbReference type="OrthoDB" id="9795587at2"/>
<dbReference type="InterPro" id="IPR000572">
    <property type="entry name" value="OxRdtase_Mopterin-bd_dom"/>
</dbReference>
<dbReference type="AlphaFoldDB" id="A7NRL4"/>
<feature type="transmembrane region" description="Helical" evidence="1">
    <location>
        <begin position="32"/>
        <end position="51"/>
    </location>
</feature>
<evidence type="ECO:0000313" key="4">
    <source>
        <dbReference type="Proteomes" id="UP000000263"/>
    </source>
</evidence>
<proteinExistence type="predicted"/>
<dbReference type="CDD" id="cd00321">
    <property type="entry name" value="SO_family_Moco"/>
    <property type="match status" value="1"/>
</dbReference>
<organism evidence="3 4">
    <name type="scientific">Roseiflexus castenholzii (strain DSM 13941 / HLO8)</name>
    <dbReference type="NCBI Taxonomy" id="383372"/>
    <lineage>
        <taxon>Bacteria</taxon>
        <taxon>Bacillati</taxon>
        <taxon>Chloroflexota</taxon>
        <taxon>Chloroflexia</taxon>
        <taxon>Chloroflexales</taxon>
        <taxon>Roseiflexineae</taxon>
        <taxon>Roseiflexaceae</taxon>
        <taxon>Roseiflexus</taxon>
    </lineage>
</organism>
<sequence>MRPRTTDWSLALATGAAFATGLWTLTTGQVEGWWVFALHGATGYLTFLLLIPKLVRVRNRLLPGIRSPRAWAGLATTALALLTLVCGIAWVSGGGIVVLGYNLLNWHILFGLVLTVLLSAHMVVRAKPLRTEDRSRRQALRAGAFALGAALIWPLQERLIGTLGLPGAQRRFTGSREVASFSGNGFPIVSWMADRPAPLDVATWRLRVTGLVSESFAVSHDELDARDELTATLDCTGGFYTTQHWRGTRVGALLDRAGVLPEARWVRFVSVTGYRWSLPLEQARETLIAVRVGGEPLSHGHGAPARLVAPGERGFVWVKWLALIDVRAEPDPAQLVAINVSGFVASDDVGG</sequence>
<dbReference type="GO" id="GO:0006790">
    <property type="term" value="P:sulfur compound metabolic process"/>
    <property type="evidence" value="ECO:0007669"/>
    <property type="project" value="TreeGrafter"/>
</dbReference>
<accession>A7NRL4</accession>
<keyword evidence="1" id="KW-0812">Transmembrane</keyword>
<name>A7NRL4_ROSCS</name>
<feature type="domain" description="Oxidoreductase molybdopterin-binding" evidence="2">
    <location>
        <begin position="198"/>
        <end position="333"/>
    </location>
</feature>
<reference evidence="3 4" key="1">
    <citation type="submission" date="2007-08" db="EMBL/GenBank/DDBJ databases">
        <title>Complete sequence of Roseiflexus castenholzii DSM 13941.</title>
        <authorList>
            <consortium name="US DOE Joint Genome Institute"/>
            <person name="Copeland A."/>
            <person name="Lucas S."/>
            <person name="Lapidus A."/>
            <person name="Barry K."/>
            <person name="Glavina del Rio T."/>
            <person name="Dalin E."/>
            <person name="Tice H."/>
            <person name="Pitluck S."/>
            <person name="Thompson L.S."/>
            <person name="Brettin T."/>
            <person name="Bruce D."/>
            <person name="Detter J.C."/>
            <person name="Han C."/>
            <person name="Tapia R."/>
            <person name="Schmutz J."/>
            <person name="Larimer F."/>
            <person name="Land M."/>
            <person name="Hauser L."/>
            <person name="Kyrpides N."/>
            <person name="Mikhailova N."/>
            <person name="Bryant D.A."/>
            <person name="Hanada S."/>
            <person name="Tsukatani Y."/>
            <person name="Richardson P."/>
        </authorList>
    </citation>
    <scope>NUCLEOTIDE SEQUENCE [LARGE SCALE GENOMIC DNA]</scope>
    <source>
        <strain evidence="4">DSM 13941 / HLO8</strain>
    </source>
</reference>
<feature type="transmembrane region" description="Helical" evidence="1">
    <location>
        <begin position="7"/>
        <end position="26"/>
    </location>
</feature>
<feature type="transmembrane region" description="Helical" evidence="1">
    <location>
        <begin position="71"/>
        <end position="92"/>
    </location>
</feature>
<dbReference type="PANTHER" id="PTHR19372:SF7">
    <property type="entry name" value="SULFITE OXIDASE, MITOCHONDRIAL"/>
    <property type="match status" value="1"/>
</dbReference>
<dbReference type="EMBL" id="CP000804">
    <property type="protein sequence ID" value="ABU60210.1"/>
    <property type="molecule type" value="Genomic_DNA"/>
</dbReference>
<protein>
    <submittedName>
        <fullName evidence="3">Oxidoreductase molybdopterin binding</fullName>
    </submittedName>
</protein>